<proteinExistence type="predicted"/>
<sequence>MCRVPNSEEWALPAVFESIAITADPGYRPVAHYIALPGAPCRATVLRAIRSGRLPAVFVSTGWRVTEADWAAWMAGRCRPSIPPTVPSEVDAAVAALVAAAPPLTDAQIGVVARAVGDGLRATHRRDYDQDHTGVSARASEA</sequence>
<gene>
    <name evidence="1" type="ordered locus">Gbro_0566</name>
</gene>
<evidence type="ECO:0000313" key="2">
    <source>
        <dbReference type="Proteomes" id="UP000001219"/>
    </source>
</evidence>
<dbReference type="AlphaFoldDB" id="D0LEH8"/>
<keyword evidence="2" id="KW-1185">Reference proteome</keyword>
<reference evidence="2" key="1">
    <citation type="submission" date="2009-10" db="EMBL/GenBank/DDBJ databases">
        <title>The complete chromosome of Gordonia bronchialis DSM 43247.</title>
        <authorList>
            <consortium name="US DOE Joint Genome Institute (JGI-PGF)"/>
            <person name="Lucas S."/>
            <person name="Copeland A."/>
            <person name="Lapidus A."/>
            <person name="Glavina del Rio T."/>
            <person name="Dalin E."/>
            <person name="Tice H."/>
            <person name="Bruce D."/>
            <person name="Goodwin L."/>
            <person name="Pitluck S."/>
            <person name="Kyrpides N."/>
            <person name="Mavromatis K."/>
            <person name="Ivanova N."/>
            <person name="Ovchinnikova G."/>
            <person name="Saunders E."/>
            <person name="Brettin T."/>
            <person name="Detter J.C."/>
            <person name="Han C."/>
            <person name="Larimer F."/>
            <person name="Land M."/>
            <person name="Hauser L."/>
            <person name="Markowitz V."/>
            <person name="Cheng J.-F."/>
            <person name="Hugenholtz P."/>
            <person name="Woyke T."/>
            <person name="Wu D."/>
            <person name="Jando M."/>
            <person name="Schneider S."/>
            <person name="Goeker M."/>
            <person name="Klenk H.-P."/>
            <person name="Eisen J.A."/>
        </authorList>
    </citation>
    <scope>NUCLEOTIDE SEQUENCE [LARGE SCALE GENOMIC DNA]</scope>
    <source>
        <strain evidence="2">ATCC 25592 / DSM 43247 / BCRC 13721 / JCM 3198 / KCTC 3076 / NBRC 16047 / NCTC 10667</strain>
    </source>
</reference>
<reference evidence="1 2" key="2">
    <citation type="journal article" date="2010" name="Stand. Genomic Sci.">
        <title>Complete genome sequence of Gordonia bronchialis type strain (3410).</title>
        <authorList>
            <person name="Ivanova N."/>
            <person name="Sikorski J."/>
            <person name="Jando M."/>
            <person name="Lapidus A."/>
            <person name="Nolan M."/>
            <person name="Lucas S."/>
            <person name="Del Rio T.G."/>
            <person name="Tice H."/>
            <person name="Copeland A."/>
            <person name="Cheng J.F."/>
            <person name="Chen F."/>
            <person name="Bruce D."/>
            <person name="Goodwin L."/>
            <person name="Pitluck S."/>
            <person name="Mavromatis K."/>
            <person name="Ovchinnikova G."/>
            <person name="Pati A."/>
            <person name="Chen A."/>
            <person name="Palaniappan K."/>
            <person name="Land M."/>
            <person name="Hauser L."/>
            <person name="Chang Y.J."/>
            <person name="Jeffries C.D."/>
            <person name="Chain P."/>
            <person name="Saunders E."/>
            <person name="Han C."/>
            <person name="Detter J.C."/>
            <person name="Brettin T."/>
            <person name="Rohde M."/>
            <person name="Goker M."/>
            <person name="Bristow J."/>
            <person name="Eisen J.A."/>
            <person name="Markowitz V."/>
            <person name="Hugenholtz P."/>
            <person name="Klenk H.P."/>
            <person name="Kyrpides N.C."/>
        </authorList>
    </citation>
    <scope>NUCLEOTIDE SEQUENCE [LARGE SCALE GENOMIC DNA]</scope>
    <source>
        <strain evidence="2">ATCC 25592 / DSM 43247 / BCRC 13721 / JCM 3198 / KCTC 3076 / NBRC 16047 / NCTC 10667</strain>
    </source>
</reference>
<accession>D0LEH8</accession>
<evidence type="ECO:0000313" key="1">
    <source>
        <dbReference type="EMBL" id="ACY19896.1"/>
    </source>
</evidence>
<dbReference type="KEGG" id="gbr:Gbro_0566"/>
<dbReference type="EMBL" id="CP001802">
    <property type="protein sequence ID" value="ACY19896.1"/>
    <property type="molecule type" value="Genomic_DNA"/>
</dbReference>
<organism evidence="1 2">
    <name type="scientific">Gordonia bronchialis (strain ATCC 25592 / DSM 43247 / BCRC 13721 / JCM 3198 / KCTC 3076 / NBRC 16047 / NCTC 10667)</name>
    <name type="common">Rhodococcus bronchialis</name>
    <dbReference type="NCBI Taxonomy" id="526226"/>
    <lineage>
        <taxon>Bacteria</taxon>
        <taxon>Bacillati</taxon>
        <taxon>Actinomycetota</taxon>
        <taxon>Actinomycetes</taxon>
        <taxon>Mycobacteriales</taxon>
        <taxon>Gordoniaceae</taxon>
        <taxon>Gordonia</taxon>
    </lineage>
</organism>
<dbReference type="Proteomes" id="UP000001219">
    <property type="component" value="Chromosome"/>
</dbReference>
<name>D0LEH8_GORB4</name>
<protein>
    <submittedName>
        <fullName evidence="1">Uncharacterized protein</fullName>
    </submittedName>
</protein>
<dbReference type="HOGENOM" id="CLU_1813055_0_0_11"/>